<evidence type="ECO:0000313" key="2">
    <source>
        <dbReference type="EMBL" id="XAU16095.1"/>
    </source>
</evidence>
<dbReference type="Proteomes" id="UP001447842">
    <property type="component" value="Chromosome"/>
</dbReference>
<feature type="signal peptide" evidence="1">
    <location>
        <begin position="1"/>
        <end position="22"/>
    </location>
</feature>
<keyword evidence="1" id="KW-0732">Signal</keyword>
<evidence type="ECO:0008006" key="4">
    <source>
        <dbReference type="Google" id="ProtNLM"/>
    </source>
</evidence>
<name>A0ABZ3HC35_9BACT</name>
<gene>
    <name evidence="2" type="ORF">WCY31_05150</name>
</gene>
<keyword evidence="3" id="KW-1185">Reference proteome</keyword>
<accession>A0ABZ3HC35</accession>
<protein>
    <recommendedName>
        <fullName evidence="4">Protein BatD</fullName>
    </recommendedName>
</protein>
<organism evidence="2 3">
    <name type="scientific">Sulfurimonas diazotrophicus</name>
    <dbReference type="NCBI Taxonomy" id="3131939"/>
    <lineage>
        <taxon>Bacteria</taxon>
        <taxon>Pseudomonadati</taxon>
        <taxon>Campylobacterota</taxon>
        <taxon>Epsilonproteobacteria</taxon>
        <taxon>Campylobacterales</taxon>
        <taxon>Sulfurimonadaceae</taxon>
        <taxon>Sulfurimonas</taxon>
    </lineage>
</organism>
<feature type="chain" id="PRO_5046096224" description="Protein BatD" evidence="1">
    <location>
        <begin position="23"/>
        <end position="372"/>
    </location>
</feature>
<proteinExistence type="predicted"/>
<reference evidence="2 3" key="1">
    <citation type="submission" date="2024-03" db="EMBL/GenBank/DDBJ databases">
        <title>Sulfurimonas sp. HSL3-1.</title>
        <authorList>
            <person name="Wang S."/>
        </authorList>
    </citation>
    <scope>NUCLEOTIDE SEQUENCE [LARGE SCALE GENOMIC DNA]</scope>
    <source>
        <strain evidence="2 3">HSL3-1</strain>
    </source>
</reference>
<evidence type="ECO:0000313" key="3">
    <source>
        <dbReference type="Proteomes" id="UP001447842"/>
    </source>
</evidence>
<sequence length="372" mass="41202">MKRSPGSGVLWALLLLPLLSWAAETAYTWSAASTKKSVAQHEAFAVEYTCRFDTEAYAYIIAFDPAQETEAYRIEPQSTDEQIVDGRRVNRYRFTVFPKKAGRLTLSFSAIMEHTTKASIENAVIGRDNVEKLDYTSRTVSLPSLSVEVKPQETAYAGHLELTLAVDSEKVDAFTPVQVAVRLEGYGNLDVMAPFALEIPNASQFTDGEQKQLRLGDNGYEGSISQQFAIVAEHNFTVPALQLSYYDTERKRTVTLSTQAHAVTVKPAAAAGEHKATSSPTAEVPAQWSASWLHLLLALIAGIVIGRFLLPVRVESEALSLPEKLQRCRDPKRFVAYLAMADAEKYRTMIDAIEAKMKAGEKVDLSSYKRQL</sequence>
<dbReference type="RefSeq" id="WP_345973463.1">
    <property type="nucleotide sequence ID" value="NZ_CP147920.1"/>
</dbReference>
<dbReference type="EMBL" id="CP147920">
    <property type="protein sequence ID" value="XAU16095.1"/>
    <property type="molecule type" value="Genomic_DNA"/>
</dbReference>
<evidence type="ECO:0000256" key="1">
    <source>
        <dbReference type="SAM" id="SignalP"/>
    </source>
</evidence>